<dbReference type="InterPro" id="IPR043831">
    <property type="entry name" value="DUF5808"/>
</dbReference>
<keyword evidence="1" id="KW-0472">Membrane</keyword>
<name>A0A1Q5PLR5_9ACTO</name>
<feature type="transmembrane region" description="Helical" evidence="1">
    <location>
        <begin position="6"/>
        <end position="24"/>
    </location>
</feature>
<dbReference type="STRING" id="1921764.BSR28_05590"/>
<evidence type="ECO:0000313" key="3">
    <source>
        <dbReference type="EMBL" id="OKL47993.1"/>
    </source>
</evidence>
<dbReference type="AlphaFoldDB" id="A0A1Q5PLR5"/>
<protein>
    <recommendedName>
        <fullName evidence="2">DUF5808 domain-containing protein</fullName>
    </recommendedName>
</protein>
<feature type="domain" description="DUF5808" evidence="2">
    <location>
        <begin position="328"/>
        <end position="353"/>
    </location>
</feature>
<keyword evidence="4" id="KW-1185">Reference proteome</keyword>
<dbReference type="Proteomes" id="UP000186785">
    <property type="component" value="Unassembled WGS sequence"/>
</dbReference>
<gene>
    <name evidence="3" type="ORF">BSR29_05810</name>
</gene>
<feature type="transmembrane region" description="Helical" evidence="1">
    <location>
        <begin position="55"/>
        <end position="72"/>
    </location>
</feature>
<evidence type="ECO:0000259" key="2">
    <source>
        <dbReference type="Pfam" id="PF19124"/>
    </source>
</evidence>
<reference evidence="3 4" key="1">
    <citation type="submission" date="2016-11" db="EMBL/GenBank/DDBJ databases">
        <title>Actinomyces gypaetusis sp. nov. isolated from the vulture Gypaetus barbatus in Qinghai Tibet Plateau China.</title>
        <authorList>
            <person name="Meng X."/>
        </authorList>
    </citation>
    <scope>NUCLEOTIDE SEQUENCE [LARGE SCALE GENOMIC DNA]</scope>
    <source>
        <strain evidence="3 4">VUL4_2</strain>
    </source>
</reference>
<feature type="transmembrane region" description="Helical" evidence="1">
    <location>
        <begin position="136"/>
        <end position="157"/>
    </location>
</feature>
<dbReference type="EMBL" id="MQSV01000003">
    <property type="protein sequence ID" value="OKL47993.1"/>
    <property type="molecule type" value="Genomic_DNA"/>
</dbReference>
<sequence length="375" mass="41826">MTFSIIIAVTILLIATVMHFLPAYTPVDAPLGVSVPASRREDPVVLAAWQRFRKINAVSAVALLVITVILGVTGHELINIAWIYLQIGVVFYNWISTRKLIQEAKTEQGWYQEVHTALRGSTDAGKPLNVLDPIPVPWWGFITSIVLSAAFALLLWWRWADIPQRYPSHWGPDMQPDAWTQKSVLGVSAGVIIALMFNFLMLAVTMIPWYGRINLRSTNTPLGRARLQSQMEMTQSLMGGLMILLTILLAPMALAPLETVSYYQVYLIIGALVLLAIYLVLTYVLIGRAGKAAEAEVTQALGDAATQPQWEIPDRDRFFKMGMFYYNPEDPALFVEKRSGVSVDFNYGNRRSWWFVGGILLLIVAMSVIPSVTLG</sequence>
<feature type="transmembrane region" description="Helical" evidence="1">
    <location>
        <begin position="353"/>
        <end position="372"/>
    </location>
</feature>
<evidence type="ECO:0000313" key="4">
    <source>
        <dbReference type="Proteomes" id="UP000186785"/>
    </source>
</evidence>
<feature type="transmembrane region" description="Helical" evidence="1">
    <location>
        <begin position="78"/>
        <end position="95"/>
    </location>
</feature>
<dbReference type="OrthoDB" id="9808690at2"/>
<feature type="transmembrane region" description="Helical" evidence="1">
    <location>
        <begin position="236"/>
        <end position="257"/>
    </location>
</feature>
<keyword evidence="1" id="KW-1133">Transmembrane helix</keyword>
<dbReference type="Pfam" id="PF19124">
    <property type="entry name" value="DUF5808"/>
    <property type="match status" value="1"/>
</dbReference>
<dbReference type="RefSeq" id="WP_073709351.1">
    <property type="nucleotide sequence ID" value="NZ_MQSV01000003.1"/>
</dbReference>
<feature type="transmembrane region" description="Helical" evidence="1">
    <location>
        <begin position="184"/>
        <end position="207"/>
    </location>
</feature>
<organism evidence="3 4">
    <name type="scientific">Boudabousia liubingyangii</name>
    <dbReference type="NCBI Taxonomy" id="1921764"/>
    <lineage>
        <taxon>Bacteria</taxon>
        <taxon>Bacillati</taxon>
        <taxon>Actinomycetota</taxon>
        <taxon>Actinomycetes</taxon>
        <taxon>Actinomycetales</taxon>
        <taxon>Actinomycetaceae</taxon>
        <taxon>Boudabousia</taxon>
    </lineage>
</organism>
<accession>A0A1Q5PLR5</accession>
<proteinExistence type="predicted"/>
<feature type="transmembrane region" description="Helical" evidence="1">
    <location>
        <begin position="263"/>
        <end position="286"/>
    </location>
</feature>
<evidence type="ECO:0000256" key="1">
    <source>
        <dbReference type="SAM" id="Phobius"/>
    </source>
</evidence>
<keyword evidence="1" id="KW-0812">Transmembrane</keyword>
<comment type="caution">
    <text evidence="3">The sequence shown here is derived from an EMBL/GenBank/DDBJ whole genome shotgun (WGS) entry which is preliminary data.</text>
</comment>